<dbReference type="Gene3D" id="1.10.3290.10">
    <property type="entry name" value="Fido-like domain"/>
    <property type="match status" value="1"/>
</dbReference>
<dbReference type="InterPro" id="IPR036597">
    <property type="entry name" value="Fido-like_dom_sf"/>
</dbReference>
<evidence type="ECO:0000313" key="6">
    <source>
        <dbReference type="Proteomes" id="UP000530320"/>
    </source>
</evidence>
<dbReference type="PANTHER" id="PTHR13504:SF38">
    <property type="entry name" value="FIDO DOMAIN-CONTAINING PROTEIN"/>
    <property type="match status" value="1"/>
</dbReference>
<sequence>MLSFERSPYLLEPLGLSMVVDRLRAIEERIGLLRAAGTITEQTLTDYYGQKRFEQVAESNALEGSTLSVGETQLAVMKGVTITGHDPGYVRDAVALDSALSRVVSLARQRDTPTNIEQLKEVHSLILGDRPGAGMFRSEKVTIRGSQHTPPRTWQEIMVQMEDWERWSIENKAAPAPFRSAVLHAWLTHIHPFIDGNGRVSRAIGNLELIRAGYPPVIFKKKERDQYLQGLSEGDIGGDIRSFIDLVFDRVDGSLTGLEISAKKAQNYNPVLQKIIKQQEDQLSIWSTALKLLANIIQYHLNGDLDKVGGKADIKVFDGFLDLDDYVDLCAGRGISGGWAFILNIQIPGVSKLDKLGYVQHRSSDMFNHLGREGGPSLYWSHTNPLGYPKWARDHDASPFAVEATAKLGSGDEWIARLPDGSFTELSTTELAVRFADALLRQIGS</sequence>
<gene>
    <name evidence="5" type="ORF">HLH44_09680</name>
</gene>
<dbReference type="Pfam" id="PF02661">
    <property type="entry name" value="Fic"/>
    <property type="match status" value="1"/>
</dbReference>
<keyword evidence="2" id="KW-0547">Nucleotide-binding</keyword>
<evidence type="ECO:0000256" key="3">
    <source>
        <dbReference type="PIRSR" id="PIRSR640198-3"/>
    </source>
</evidence>
<dbReference type="GO" id="GO:0005524">
    <property type="term" value="F:ATP binding"/>
    <property type="evidence" value="ECO:0007669"/>
    <property type="project" value="UniProtKB-KW"/>
</dbReference>
<dbReference type="Proteomes" id="UP000530320">
    <property type="component" value="Unassembled WGS sequence"/>
</dbReference>
<dbReference type="EMBL" id="JABEQP010000005">
    <property type="protein sequence ID" value="MBB2197721.1"/>
    <property type="molecule type" value="Genomic_DNA"/>
</dbReference>
<comment type="caution">
    <text evidence="5">The sequence shown here is derived from an EMBL/GenBank/DDBJ whole genome shotgun (WGS) entry which is preliminary data.</text>
</comment>
<name>A0A7W4JZN8_9PROT</name>
<proteinExistence type="predicted"/>
<evidence type="ECO:0000256" key="1">
    <source>
        <dbReference type="PIRSR" id="PIRSR640198-1"/>
    </source>
</evidence>
<dbReference type="PROSITE" id="PS51459">
    <property type="entry name" value="FIDO"/>
    <property type="match status" value="1"/>
</dbReference>
<organism evidence="5 6">
    <name type="scientific">Gluconacetobacter dulcium</name>
    <dbReference type="NCBI Taxonomy" id="2729096"/>
    <lineage>
        <taxon>Bacteria</taxon>
        <taxon>Pseudomonadati</taxon>
        <taxon>Pseudomonadota</taxon>
        <taxon>Alphaproteobacteria</taxon>
        <taxon>Acetobacterales</taxon>
        <taxon>Acetobacteraceae</taxon>
        <taxon>Gluconacetobacter</taxon>
    </lineage>
</organism>
<dbReference type="InterPro" id="IPR003812">
    <property type="entry name" value="Fido"/>
</dbReference>
<reference evidence="5 6" key="1">
    <citation type="submission" date="2020-04" db="EMBL/GenBank/DDBJ databases">
        <title>Description of novel Gluconacetobacter.</title>
        <authorList>
            <person name="Sombolestani A."/>
        </authorList>
    </citation>
    <scope>NUCLEOTIDE SEQUENCE [LARGE SCALE GENOMIC DNA]</scope>
    <source>
        <strain evidence="5 6">LMG 22058</strain>
    </source>
</reference>
<dbReference type="RefSeq" id="WP_183009068.1">
    <property type="nucleotide sequence ID" value="NZ_JABEQP010000005.1"/>
</dbReference>
<feature type="domain" description="Fido" evidence="4">
    <location>
        <begin position="114"/>
        <end position="249"/>
    </location>
</feature>
<dbReference type="InterPro" id="IPR040198">
    <property type="entry name" value="Fido_containing"/>
</dbReference>
<feature type="site" description="Important for autoinhibition of adenylyltransferase activity" evidence="3">
    <location>
        <position position="63"/>
    </location>
</feature>
<evidence type="ECO:0000313" key="5">
    <source>
        <dbReference type="EMBL" id="MBB2197721.1"/>
    </source>
</evidence>
<dbReference type="SUPFAM" id="SSF140931">
    <property type="entry name" value="Fic-like"/>
    <property type="match status" value="1"/>
</dbReference>
<protein>
    <submittedName>
        <fullName evidence="5">Fic family protein</fullName>
    </submittedName>
</protein>
<evidence type="ECO:0000259" key="4">
    <source>
        <dbReference type="PROSITE" id="PS51459"/>
    </source>
</evidence>
<keyword evidence="2" id="KW-0067">ATP-binding</keyword>
<feature type="active site" evidence="1">
    <location>
        <position position="191"/>
    </location>
</feature>
<feature type="binding site" evidence="2">
    <location>
        <begin position="195"/>
        <end position="202"/>
    </location>
    <ligand>
        <name>ATP</name>
        <dbReference type="ChEBI" id="CHEBI:30616"/>
    </ligand>
</feature>
<dbReference type="AlphaFoldDB" id="A0A7W4JZN8"/>
<accession>A0A7W4JZN8</accession>
<evidence type="ECO:0000256" key="2">
    <source>
        <dbReference type="PIRSR" id="PIRSR640198-2"/>
    </source>
</evidence>
<dbReference type="PANTHER" id="PTHR13504">
    <property type="entry name" value="FIDO DOMAIN-CONTAINING PROTEIN DDB_G0283145"/>
    <property type="match status" value="1"/>
</dbReference>